<feature type="signal peptide" evidence="3">
    <location>
        <begin position="1"/>
        <end position="25"/>
    </location>
</feature>
<keyword evidence="2" id="KW-1133">Transmembrane helix</keyword>
<evidence type="ECO:0000313" key="5">
    <source>
        <dbReference type="Proteomes" id="UP000041254"/>
    </source>
</evidence>
<evidence type="ECO:0000256" key="3">
    <source>
        <dbReference type="SAM" id="SignalP"/>
    </source>
</evidence>
<reference evidence="4 5" key="1">
    <citation type="submission" date="2014-11" db="EMBL/GenBank/DDBJ databases">
        <authorList>
            <person name="Zhu J."/>
            <person name="Qi W."/>
            <person name="Song R."/>
        </authorList>
    </citation>
    <scope>NUCLEOTIDE SEQUENCE [LARGE SCALE GENOMIC DNA]</scope>
</reference>
<dbReference type="InParanoid" id="A0A0G4EGM5"/>
<keyword evidence="3" id="KW-0732">Signal</keyword>
<name>A0A0G4EGM5_VITBC</name>
<dbReference type="PANTHER" id="PTHR34370">
    <property type="entry name" value="OS04G0600100 PROTEIN"/>
    <property type="match status" value="1"/>
</dbReference>
<proteinExistence type="predicted"/>
<sequence>MHLTPMRSLILFLVVSFTHCCLTAAFQPTINSSPLFGSRVDSPAALRPPQPLRFHRWLQSAVPLDQQSAEGDDLSKRQRFALAVQRRMADLREQRAETLAKLRDYGVSAVLCYGVFDLITYSGAFLIALATYSKTTGEALTIALLFSGQLHWKVFPTVLGMMWLFNNSLRPLRIFGALAGAPYMDRYVVKPTQRSITNLKARYMPQSVGVETTPTPSTASGALVVEGTTSELDISGRVVDLPGAAADAAGGTVRTTTPTTPTVSRVEE</sequence>
<keyword evidence="5" id="KW-1185">Reference proteome</keyword>
<organism evidence="4 5">
    <name type="scientific">Vitrella brassicaformis (strain CCMP3155)</name>
    <dbReference type="NCBI Taxonomy" id="1169540"/>
    <lineage>
        <taxon>Eukaryota</taxon>
        <taxon>Sar</taxon>
        <taxon>Alveolata</taxon>
        <taxon>Colpodellida</taxon>
        <taxon>Vitrellaceae</taxon>
        <taxon>Vitrella</taxon>
    </lineage>
</organism>
<feature type="transmembrane region" description="Helical" evidence="2">
    <location>
        <begin position="142"/>
        <end position="165"/>
    </location>
</feature>
<keyword evidence="2" id="KW-0472">Membrane</keyword>
<feature type="transmembrane region" description="Helical" evidence="2">
    <location>
        <begin position="105"/>
        <end position="130"/>
    </location>
</feature>
<keyword evidence="2" id="KW-0812">Transmembrane</keyword>
<evidence type="ECO:0000256" key="1">
    <source>
        <dbReference type="SAM" id="MobiDB-lite"/>
    </source>
</evidence>
<dbReference type="VEuPathDB" id="CryptoDB:Vbra_11655"/>
<feature type="region of interest" description="Disordered" evidence="1">
    <location>
        <begin position="247"/>
        <end position="268"/>
    </location>
</feature>
<dbReference type="OrthoDB" id="2020192at2759"/>
<evidence type="ECO:0008006" key="6">
    <source>
        <dbReference type="Google" id="ProtNLM"/>
    </source>
</evidence>
<accession>A0A0G4EGM5</accession>
<dbReference type="Proteomes" id="UP000041254">
    <property type="component" value="Unassembled WGS sequence"/>
</dbReference>
<gene>
    <name evidence="4" type="ORF">Vbra_11655</name>
</gene>
<dbReference type="EMBL" id="CDMY01000223">
    <property type="protein sequence ID" value="CEL94613.1"/>
    <property type="molecule type" value="Genomic_DNA"/>
</dbReference>
<protein>
    <recommendedName>
        <fullName evidence="6">DUF1279 domain-containing protein</fullName>
    </recommendedName>
</protein>
<dbReference type="AlphaFoldDB" id="A0A0G4EGM5"/>
<feature type="chain" id="PRO_5005187742" description="DUF1279 domain-containing protein" evidence="3">
    <location>
        <begin position="26"/>
        <end position="268"/>
    </location>
</feature>
<dbReference type="PANTHER" id="PTHR34370:SF1">
    <property type="entry name" value="OS04G0600100 PROTEIN"/>
    <property type="match status" value="1"/>
</dbReference>
<evidence type="ECO:0000256" key="2">
    <source>
        <dbReference type="SAM" id="Phobius"/>
    </source>
</evidence>
<evidence type="ECO:0000313" key="4">
    <source>
        <dbReference type="EMBL" id="CEL94613.1"/>
    </source>
</evidence>